<evidence type="ECO:0000313" key="2">
    <source>
        <dbReference type="Proteomes" id="UP000288052"/>
    </source>
</evidence>
<dbReference type="Gene3D" id="3.40.630.30">
    <property type="match status" value="1"/>
</dbReference>
<protein>
    <recommendedName>
        <fullName evidence="3">GNAT family acetyltransferase</fullName>
    </recommendedName>
</protein>
<accession>A0A430F6L5</accession>
<sequence length="186" mass="21376">MSIYENCPELCDDAYRIRLIEPRDAEDLLAVYGDRLALPFFNSDNCHGANFYCRTLHDVQESIKYWLVEYHENRAFVRFAVESLETGKIIGTLEMFRRTANDFYDDCGILRIDLGTAYESTPVIEDMLNLVSVPFMRLFGCSKIATKAPIYAVERRAALANAGYVAKPQPLIGHDGTHYYDYWVYA</sequence>
<dbReference type="RefSeq" id="WP_126032223.1">
    <property type="nucleotide sequence ID" value="NZ_QXGI01000004.1"/>
</dbReference>
<dbReference type="Proteomes" id="UP000288052">
    <property type="component" value="Unassembled WGS sequence"/>
</dbReference>
<dbReference type="EMBL" id="QXGI01000004">
    <property type="protein sequence ID" value="RSX47935.1"/>
    <property type="molecule type" value="Genomic_DNA"/>
</dbReference>
<dbReference type="AlphaFoldDB" id="A0A430F6L5"/>
<proteinExistence type="predicted"/>
<gene>
    <name evidence="1" type="ORF">D2E22_1222</name>
</gene>
<comment type="caution">
    <text evidence="1">The sequence shown here is derived from an EMBL/GenBank/DDBJ whole genome shotgun (WGS) entry which is preliminary data.</text>
</comment>
<evidence type="ECO:0008006" key="3">
    <source>
        <dbReference type="Google" id="ProtNLM"/>
    </source>
</evidence>
<name>A0A430F6L5_9BIFI</name>
<dbReference type="OrthoDB" id="359038at2"/>
<evidence type="ECO:0000313" key="1">
    <source>
        <dbReference type="EMBL" id="RSX47935.1"/>
    </source>
</evidence>
<reference evidence="1 2" key="1">
    <citation type="submission" date="2018-09" db="EMBL/GenBank/DDBJ databases">
        <title>Characterization of the phylogenetic diversity of five novel species belonging to the genus Bifidobacterium.</title>
        <authorList>
            <person name="Lugli G.A."/>
            <person name="Duranti S."/>
            <person name="Milani C."/>
        </authorList>
    </citation>
    <scope>NUCLEOTIDE SEQUENCE [LARGE SCALE GENOMIC DNA]</scope>
    <source>
        <strain evidence="1 2">2020B</strain>
    </source>
</reference>
<keyword evidence="2" id="KW-1185">Reference proteome</keyword>
<dbReference type="InterPro" id="IPR016181">
    <property type="entry name" value="Acyl_CoA_acyltransferase"/>
</dbReference>
<organism evidence="1 2">
    <name type="scientific">Bifidobacterium castoris</name>
    <dbReference type="NCBI Taxonomy" id="2306972"/>
    <lineage>
        <taxon>Bacteria</taxon>
        <taxon>Bacillati</taxon>
        <taxon>Actinomycetota</taxon>
        <taxon>Actinomycetes</taxon>
        <taxon>Bifidobacteriales</taxon>
        <taxon>Bifidobacteriaceae</taxon>
        <taxon>Bifidobacterium</taxon>
    </lineage>
</organism>
<dbReference type="SUPFAM" id="SSF55729">
    <property type="entry name" value="Acyl-CoA N-acyltransferases (Nat)"/>
    <property type="match status" value="1"/>
</dbReference>